<sequence>MTKVKVVLGDITKLKTDAIVNAANVALRGGGGVDGAIHRAAGTGLLEELIEKYPDGIVVGEAVPTFGHKLKAMYVIHTVGPRYYLGGVDHAKLLADAYRNSMRVANDLGCKSIAFPSISTGVYGYPIAEAAEIAVRTVQEEIAAGNELQEIVFCCFDHEAADCYKELLAS</sequence>
<dbReference type="EMBL" id="CAEZXK010000016">
    <property type="protein sequence ID" value="CAB4687818.1"/>
    <property type="molecule type" value="Genomic_DNA"/>
</dbReference>
<reference evidence="2" key="1">
    <citation type="submission" date="2020-05" db="EMBL/GenBank/DDBJ databases">
        <authorList>
            <person name="Chiriac C."/>
            <person name="Salcher M."/>
            <person name="Ghai R."/>
            <person name="Kavagutti S V."/>
        </authorList>
    </citation>
    <scope>NUCLEOTIDE SEQUENCE</scope>
</reference>
<feature type="domain" description="Macro" evidence="1">
    <location>
        <begin position="1"/>
        <end position="170"/>
    </location>
</feature>
<evidence type="ECO:0000259" key="1">
    <source>
        <dbReference type="PROSITE" id="PS51154"/>
    </source>
</evidence>
<dbReference type="SMART" id="SM00506">
    <property type="entry name" value="A1pp"/>
    <property type="match status" value="1"/>
</dbReference>
<dbReference type="SUPFAM" id="SSF52949">
    <property type="entry name" value="Macro domain-like"/>
    <property type="match status" value="1"/>
</dbReference>
<proteinExistence type="predicted"/>
<dbReference type="InterPro" id="IPR043472">
    <property type="entry name" value="Macro_dom-like"/>
</dbReference>
<organism evidence="2">
    <name type="scientific">freshwater metagenome</name>
    <dbReference type="NCBI Taxonomy" id="449393"/>
    <lineage>
        <taxon>unclassified sequences</taxon>
        <taxon>metagenomes</taxon>
        <taxon>ecological metagenomes</taxon>
    </lineage>
</organism>
<protein>
    <submittedName>
        <fullName evidence="2">Unannotated protein</fullName>
    </submittedName>
</protein>
<dbReference type="Gene3D" id="3.40.220.10">
    <property type="entry name" value="Leucine Aminopeptidase, subunit E, domain 1"/>
    <property type="match status" value="1"/>
</dbReference>
<dbReference type="PANTHER" id="PTHR11106:SF27">
    <property type="entry name" value="MACRO DOMAIN-CONTAINING PROTEIN"/>
    <property type="match status" value="1"/>
</dbReference>
<name>A0A6J6NSU8_9ZZZZ</name>
<dbReference type="InterPro" id="IPR002589">
    <property type="entry name" value="Macro_dom"/>
</dbReference>
<dbReference type="CDD" id="cd02908">
    <property type="entry name" value="Macro_OAADPr_deacetylase"/>
    <property type="match status" value="1"/>
</dbReference>
<dbReference type="PROSITE" id="PS51154">
    <property type="entry name" value="MACRO"/>
    <property type="match status" value="1"/>
</dbReference>
<accession>A0A6J6NSU8</accession>
<dbReference type="AlphaFoldDB" id="A0A6J6NSU8"/>
<dbReference type="NCBIfam" id="NF001664">
    <property type="entry name" value="PRK00431.1-6"/>
    <property type="match status" value="1"/>
</dbReference>
<dbReference type="Pfam" id="PF01661">
    <property type="entry name" value="Macro"/>
    <property type="match status" value="1"/>
</dbReference>
<gene>
    <name evidence="2" type="ORF">UFOPK2370_00752</name>
</gene>
<evidence type="ECO:0000313" key="2">
    <source>
        <dbReference type="EMBL" id="CAB4687818.1"/>
    </source>
</evidence>
<dbReference type="PANTHER" id="PTHR11106">
    <property type="entry name" value="GANGLIOSIDE INDUCED DIFFERENTIATION ASSOCIATED PROTEIN 2-RELATED"/>
    <property type="match status" value="1"/>
</dbReference>